<dbReference type="PANTHER" id="PTHR11008:SF41">
    <property type="entry name" value="RE70318P"/>
    <property type="match status" value="1"/>
</dbReference>
<name>A0A151WXF0_9HYME</name>
<reference evidence="1 2" key="1">
    <citation type="submission" date="2015-09" db="EMBL/GenBank/DDBJ databases">
        <title>Trachymyrmex zeteki WGS genome.</title>
        <authorList>
            <person name="Nygaard S."/>
            <person name="Hu H."/>
            <person name="Boomsma J."/>
            <person name="Zhang G."/>
        </authorList>
    </citation>
    <scope>NUCLEOTIDE SEQUENCE [LARGE SCALE GENOMIC DNA]</scope>
    <source>
        <strain evidence="1">Tzet28-1</strain>
        <tissue evidence="1">Whole body</tissue>
    </source>
</reference>
<keyword evidence="2" id="KW-1185">Reference proteome</keyword>
<dbReference type="EMBL" id="KQ982665">
    <property type="protein sequence ID" value="KYQ52582.1"/>
    <property type="molecule type" value="Genomic_DNA"/>
</dbReference>
<dbReference type="Proteomes" id="UP000075809">
    <property type="component" value="Unassembled WGS sequence"/>
</dbReference>
<dbReference type="SMART" id="SM00700">
    <property type="entry name" value="JHBP"/>
    <property type="match status" value="1"/>
</dbReference>
<sequence>LKLEIKESKYFTASYIHPCGRKDPNYDQCVVNNTYSALNTMCTKNYDVNVLNNQSILMDKIVIYDTNNLKLYLKDIKILGVCDNLNIRYVHVDPDRLHYDTEIILGKMSINASYDFDIRVLVSLANKGLVTIRPTNDTLLKLNLDLKVATKNAKKEIYVSKVKANINISGIEYVFDESEKELVQLHQAIKSVVDSNTEDIINIVKAALEEKISQIIIYTFNTISRSNYEKLFGENA</sequence>
<dbReference type="PANTHER" id="PTHR11008">
    <property type="entry name" value="PROTEIN TAKEOUT-LIKE PROTEIN"/>
    <property type="match status" value="1"/>
</dbReference>
<dbReference type="InterPro" id="IPR010562">
    <property type="entry name" value="Haemolymph_juvenile_hormone-bd"/>
</dbReference>
<dbReference type="InterPro" id="IPR038606">
    <property type="entry name" value="To_sf"/>
</dbReference>
<accession>A0A151WXF0</accession>
<proteinExistence type="predicted"/>
<evidence type="ECO:0000313" key="1">
    <source>
        <dbReference type="EMBL" id="KYQ52582.1"/>
    </source>
</evidence>
<evidence type="ECO:0000313" key="2">
    <source>
        <dbReference type="Proteomes" id="UP000075809"/>
    </source>
</evidence>
<dbReference type="Pfam" id="PF06585">
    <property type="entry name" value="JHBP"/>
    <property type="match status" value="1"/>
</dbReference>
<protein>
    <recommendedName>
        <fullName evidence="3">Circadian clock-controlled protein</fullName>
    </recommendedName>
</protein>
<evidence type="ECO:0008006" key="3">
    <source>
        <dbReference type="Google" id="ProtNLM"/>
    </source>
</evidence>
<dbReference type="Gene3D" id="3.15.10.30">
    <property type="entry name" value="Haemolymph juvenile hormone binding protein"/>
    <property type="match status" value="1"/>
</dbReference>
<dbReference type="AlphaFoldDB" id="A0A151WXF0"/>
<gene>
    <name evidence="1" type="ORF">ALC60_08298</name>
</gene>
<dbReference type="GO" id="GO:0005615">
    <property type="term" value="C:extracellular space"/>
    <property type="evidence" value="ECO:0007669"/>
    <property type="project" value="TreeGrafter"/>
</dbReference>
<organism evidence="1 2">
    <name type="scientific">Mycetomoellerius zeteki</name>
    <dbReference type="NCBI Taxonomy" id="64791"/>
    <lineage>
        <taxon>Eukaryota</taxon>
        <taxon>Metazoa</taxon>
        <taxon>Ecdysozoa</taxon>
        <taxon>Arthropoda</taxon>
        <taxon>Hexapoda</taxon>
        <taxon>Insecta</taxon>
        <taxon>Pterygota</taxon>
        <taxon>Neoptera</taxon>
        <taxon>Endopterygota</taxon>
        <taxon>Hymenoptera</taxon>
        <taxon>Apocrita</taxon>
        <taxon>Aculeata</taxon>
        <taxon>Formicoidea</taxon>
        <taxon>Formicidae</taxon>
        <taxon>Myrmicinae</taxon>
        <taxon>Mycetomoellerius</taxon>
    </lineage>
</organism>
<feature type="non-terminal residue" evidence="1">
    <location>
        <position position="1"/>
    </location>
</feature>